<sequence>MNIFNFFRQKQQQPPINLKPGETQGDYIGCYLLEIEGDEGEQPSYQSLAITREELARDCREFCKRCIEIHTEQMQRIRPLPENPPEVMTLEIMKLLASPNKAQHEREIDLLQRSIKNIDVYIDQHFQGNPSEPFLKVSGMTLFLSTGTRLRQKRRGKYIE</sequence>
<evidence type="ECO:0000313" key="1">
    <source>
        <dbReference type="EMBL" id="RZT91071.1"/>
    </source>
</evidence>
<dbReference type="RefSeq" id="WP_130305340.1">
    <property type="nucleotide sequence ID" value="NZ_SHKO01000007.1"/>
</dbReference>
<dbReference type="Proteomes" id="UP000293398">
    <property type="component" value="Unassembled WGS sequence"/>
</dbReference>
<proteinExistence type="predicted"/>
<gene>
    <name evidence="1" type="ORF">EV681_4594</name>
</gene>
<dbReference type="AlphaFoldDB" id="A0A4Q7V3S4"/>
<name>A0A4Q7V3S4_9BURK</name>
<evidence type="ECO:0000313" key="2">
    <source>
        <dbReference type="Proteomes" id="UP000293398"/>
    </source>
</evidence>
<accession>A0A4Q7V3S4</accession>
<protein>
    <submittedName>
        <fullName evidence="1">Uncharacterized protein</fullName>
    </submittedName>
</protein>
<dbReference type="OrthoDB" id="8794479at2"/>
<reference evidence="1 2" key="1">
    <citation type="submission" date="2019-02" db="EMBL/GenBank/DDBJ databases">
        <title>Genomic Encyclopedia of Type Strains, Phase IV (KMG-IV): sequencing the most valuable type-strain genomes for metagenomic binning, comparative biology and taxonomic classification.</title>
        <authorList>
            <person name="Goeker M."/>
        </authorList>
    </citation>
    <scope>NUCLEOTIDE SEQUENCE [LARGE SCALE GENOMIC DNA]</scope>
    <source>
        <strain evidence="1 2">DSM 23814</strain>
    </source>
</reference>
<comment type="caution">
    <text evidence="1">The sequence shown here is derived from an EMBL/GenBank/DDBJ whole genome shotgun (WGS) entry which is preliminary data.</text>
</comment>
<organism evidence="1 2">
    <name type="scientific">Advenella incenata</name>
    <dbReference type="NCBI Taxonomy" id="267800"/>
    <lineage>
        <taxon>Bacteria</taxon>
        <taxon>Pseudomonadati</taxon>
        <taxon>Pseudomonadota</taxon>
        <taxon>Betaproteobacteria</taxon>
        <taxon>Burkholderiales</taxon>
        <taxon>Alcaligenaceae</taxon>
    </lineage>
</organism>
<dbReference type="EMBL" id="SHKO01000007">
    <property type="protein sequence ID" value="RZT91071.1"/>
    <property type="molecule type" value="Genomic_DNA"/>
</dbReference>
<keyword evidence="2" id="KW-1185">Reference proteome</keyword>